<proteinExistence type="predicted"/>
<sequence length="177" mass="20219">MIQGSHASKYHFFFGFSLKGFQTCWFFHQSVGSMVICYIPPNLFDNKSWIGFSLYVTLKGHPYDLLNNDNDSVTPHSLYIDLHTHGSSISHVATVTLPIDAKYSNQLLLFHAPQQFLKEELNHCWEVSAFLRTGNPDVEVEMCGIRVVYKQDLGDLIEMIFECALGGPNDEHHHRLC</sequence>
<organism evidence="1 2">
    <name type="scientific">Ziziphus jujuba</name>
    <name type="common">Chinese jujube</name>
    <name type="synonym">Ziziphus sativa</name>
    <dbReference type="NCBI Taxonomy" id="326968"/>
    <lineage>
        <taxon>Eukaryota</taxon>
        <taxon>Viridiplantae</taxon>
        <taxon>Streptophyta</taxon>
        <taxon>Embryophyta</taxon>
        <taxon>Tracheophyta</taxon>
        <taxon>Spermatophyta</taxon>
        <taxon>Magnoliopsida</taxon>
        <taxon>eudicotyledons</taxon>
        <taxon>Gunneridae</taxon>
        <taxon>Pentapetalae</taxon>
        <taxon>rosids</taxon>
        <taxon>fabids</taxon>
        <taxon>Rosales</taxon>
        <taxon>Rhamnaceae</taxon>
        <taxon>Paliureae</taxon>
        <taxon>Ziziphus</taxon>
    </lineage>
</organism>
<evidence type="ECO:0000313" key="1">
    <source>
        <dbReference type="Proteomes" id="UP001652623"/>
    </source>
</evidence>
<protein>
    <submittedName>
        <fullName evidence="2">Uncharacterized protein LOC125418508</fullName>
    </submittedName>
</protein>
<name>A0ABM3I2L7_ZIZJJ</name>
<gene>
    <name evidence="2" type="primary">LOC125418508</name>
</gene>
<reference evidence="2" key="1">
    <citation type="submission" date="2025-08" db="UniProtKB">
        <authorList>
            <consortium name="RefSeq"/>
        </authorList>
    </citation>
    <scope>IDENTIFICATION</scope>
    <source>
        <tissue evidence="2">Seedling</tissue>
    </source>
</reference>
<dbReference type="Proteomes" id="UP001652623">
    <property type="component" value="Chromosome 12"/>
</dbReference>
<accession>A0ABM3I2L7</accession>
<dbReference type="RefSeq" id="XP_048319291.1">
    <property type="nucleotide sequence ID" value="XM_048463334.2"/>
</dbReference>
<evidence type="ECO:0000313" key="2">
    <source>
        <dbReference type="RefSeq" id="XP_048319291.1"/>
    </source>
</evidence>
<dbReference type="GeneID" id="125418508"/>
<keyword evidence="1" id="KW-1185">Reference proteome</keyword>